<name>A0A1C3K2G7_9BURK</name>
<dbReference type="InterPro" id="IPR006140">
    <property type="entry name" value="D-isomer_DH_NAD-bd"/>
</dbReference>
<dbReference type="GO" id="GO:0004617">
    <property type="term" value="F:phosphoglycerate dehydrogenase activity"/>
    <property type="evidence" value="ECO:0007669"/>
    <property type="project" value="UniProtKB-EC"/>
</dbReference>
<evidence type="ECO:0000256" key="1">
    <source>
        <dbReference type="ARBA" id="ARBA00023002"/>
    </source>
</evidence>
<dbReference type="GO" id="GO:0051287">
    <property type="term" value="F:NAD binding"/>
    <property type="evidence" value="ECO:0007669"/>
    <property type="project" value="InterPro"/>
</dbReference>
<reference evidence="5 7" key="1">
    <citation type="submission" date="2016-06" db="EMBL/GenBank/DDBJ databases">
        <authorList>
            <person name="Kjaerup R.B."/>
            <person name="Dalgaard T.S."/>
            <person name="Juul-Madsen H.R."/>
        </authorList>
    </citation>
    <scope>NUCLEOTIDE SEQUENCE [LARGE SCALE GENOMIC DNA]</scope>
    <source>
        <strain evidence="5">Orrdi1</strain>
    </source>
</reference>
<dbReference type="PANTHER" id="PTHR10996:SF282">
    <property type="entry name" value="D-3-PHOSPHOGLYCERATE DEHYDROGENASE 1-RELATED"/>
    <property type="match status" value="1"/>
</dbReference>
<gene>
    <name evidence="5" type="ORF">ODI_00234</name>
    <name evidence="6" type="ORF">ODI_R3126</name>
</gene>
<dbReference type="SUPFAM" id="SSF52283">
    <property type="entry name" value="Formate/glycerate dehydrogenase catalytic domain-like"/>
    <property type="match status" value="1"/>
</dbReference>
<protein>
    <submittedName>
        <fullName evidence="5">D-3-phosphoglycerate dehydrogenase</fullName>
        <ecNumber evidence="5">1.1.1.95</ecNumber>
    </submittedName>
</protein>
<sequence length="337" mass="35183">MIRVFLNHSPRMRENYYGEQALSGLRALADVRLNAQDAPLSPREMIDAAQGCQVIIGARVPAVPAEVFASLPELVAFCRVAVDVSNIDLAAASQHGVLVTRASPGFGPSVAEWIVGAMIDLDRGISDGVGDYRAGRAPRPRMGRQLAGATLGIVGYGTIGRYLARLGLALGMDVVVHDPFQADVAPCRRADTLAALLAQSDHVVCLAASVPQTANLFNDAAFAAMKPEACFINASRGELVDDAALLRALDAGRLAGCALDVGRAPDQMPSPTLAAHPKVIASPHVGGLTPQAVAHQALDTVAQVGAMLRGEAPAGALNLDHATRFRERFMAAGANHA</sequence>
<dbReference type="PANTHER" id="PTHR10996">
    <property type="entry name" value="2-HYDROXYACID DEHYDROGENASE-RELATED"/>
    <property type="match status" value="1"/>
</dbReference>
<dbReference type="OrthoDB" id="117809at2"/>
<feature type="domain" description="D-isomer specific 2-hydroxyacid dehydrogenase catalytic" evidence="3">
    <location>
        <begin position="31"/>
        <end position="318"/>
    </location>
</feature>
<dbReference type="Pfam" id="PF02826">
    <property type="entry name" value="2-Hacid_dh_C"/>
    <property type="match status" value="1"/>
</dbReference>
<feature type="domain" description="D-isomer specific 2-hydroxyacid dehydrogenase NAD-binding" evidence="4">
    <location>
        <begin position="116"/>
        <end position="286"/>
    </location>
</feature>
<dbReference type="InterPro" id="IPR050223">
    <property type="entry name" value="D-isomer_2-hydroxyacid_DH"/>
</dbReference>
<keyword evidence="1 2" id="KW-0560">Oxidoreductase</keyword>
<evidence type="ECO:0000259" key="4">
    <source>
        <dbReference type="Pfam" id="PF02826"/>
    </source>
</evidence>
<dbReference type="Pfam" id="PF00389">
    <property type="entry name" value="2-Hacid_dh"/>
    <property type="match status" value="1"/>
</dbReference>
<dbReference type="EMBL" id="FLRC01000020">
    <property type="protein sequence ID" value="SBT25567.1"/>
    <property type="molecule type" value="Genomic_DNA"/>
</dbReference>
<dbReference type="EMBL" id="LT907988">
    <property type="protein sequence ID" value="SOE51004.1"/>
    <property type="molecule type" value="Genomic_DNA"/>
</dbReference>
<dbReference type="InterPro" id="IPR036291">
    <property type="entry name" value="NAD(P)-bd_dom_sf"/>
</dbReference>
<dbReference type="InterPro" id="IPR006139">
    <property type="entry name" value="D-isomer_2_OHA_DH_cat_dom"/>
</dbReference>
<dbReference type="EC" id="1.1.1.95" evidence="5"/>
<dbReference type="Proteomes" id="UP000078558">
    <property type="component" value="Chromosome I"/>
</dbReference>
<dbReference type="SUPFAM" id="SSF51735">
    <property type="entry name" value="NAD(P)-binding Rossmann-fold domains"/>
    <property type="match status" value="1"/>
</dbReference>
<reference evidence="6 7" key="2">
    <citation type="submission" date="2017-08" db="EMBL/GenBank/DDBJ databases">
        <authorList>
            <person name="de Groot N.N."/>
        </authorList>
    </citation>
    <scope>NUCLEOTIDE SEQUENCE [LARGE SCALE GENOMIC DNA]</scope>
    <source>
        <strain evidence="6">Orrdi1</strain>
    </source>
</reference>
<dbReference type="Gene3D" id="3.40.50.720">
    <property type="entry name" value="NAD(P)-binding Rossmann-like Domain"/>
    <property type="match status" value="2"/>
</dbReference>
<accession>A0A1C3K2G7</accession>
<organism evidence="5 7">
    <name type="scientific">Orrella dioscoreae</name>
    <dbReference type="NCBI Taxonomy" id="1851544"/>
    <lineage>
        <taxon>Bacteria</taxon>
        <taxon>Pseudomonadati</taxon>
        <taxon>Pseudomonadota</taxon>
        <taxon>Betaproteobacteria</taxon>
        <taxon>Burkholderiales</taxon>
        <taxon>Alcaligenaceae</taxon>
        <taxon>Orrella</taxon>
    </lineage>
</organism>
<keyword evidence="7" id="KW-1185">Reference proteome</keyword>
<evidence type="ECO:0000256" key="2">
    <source>
        <dbReference type="RuleBase" id="RU003719"/>
    </source>
</evidence>
<dbReference type="KEGG" id="odi:ODI_R3126"/>
<comment type="similarity">
    <text evidence="2">Belongs to the D-isomer specific 2-hydroxyacid dehydrogenase family.</text>
</comment>
<dbReference type="RefSeq" id="WP_067753750.1">
    <property type="nucleotide sequence ID" value="NZ_LT907988.1"/>
</dbReference>
<evidence type="ECO:0000313" key="6">
    <source>
        <dbReference type="EMBL" id="SOE51004.1"/>
    </source>
</evidence>
<evidence type="ECO:0000259" key="3">
    <source>
        <dbReference type="Pfam" id="PF00389"/>
    </source>
</evidence>
<evidence type="ECO:0000313" key="5">
    <source>
        <dbReference type="EMBL" id="SBT25567.1"/>
    </source>
</evidence>
<dbReference type="STRING" id="1851544.ODI_00234"/>
<proteinExistence type="inferred from homology"/>
<dbReference type="AlphaFoldDB" id="A0A1C3K2G7"/>
<evidence type="ECO:0000313" key="7">
    <source>
        <dbReference type="Proteomes" id="UP000078558"/>
    </source>
</evidence>